<sequence length="461" mass="53213">MPRCCSVVSCSFTTLLHPSSTDIGNHTTTNMPRVKWIDGLRGVAAAIVASGHYFNGDFSTPFRTYWTEPLKDNQRLYQLPPINLLWSMNVMVPLFYVISGYSMASALLELRDKQSEQFVDRLRSSAVRRFVRLMLPLIGLAVFCQIIFFCDLFIRSLPEGSAPGLQPWTSPWSHLNYLCRYVSDNLQLFQFQYNHGLSQQLWTIPLDLRGSLTVYLLVVLQASWKPHARLWFLALLQAHTLWYGIWDAFSILTGLTFAEISALDKRTGYQPRILRGIISYTLRFALAAYVGSLNSNDNGYPPDFRVLEFAQPQLWSRYGWTNARHCWHSLGAVLLFSVLMQSPRLQGILTLRPFQYLGRYSFSIYLVHVPIYQIIRCPLRDYIWRLQEHREWPGSWEAHQSWYSFTFSWIASGILSYAAVLLAAWSYARYVNPHVERMSRDVDAYLNQPNTDSGAVEKKGL</sequence>
<feature type="transmembrane region" description="Helical" evidence="1">
    <location>
        <begin position="273"/>
        <end position="292"/>
    </location>
</feature>
<dbReference type="OrthoDB" id="5819582at2759"/>
<keyword evidence="1" id="KW-0472">Membrane</keyword>
<feature type="transmembrane region" description="Helical" evidence="1">
    <location>
        <begin position="241"/>
        <end position="261"/>
    </location>
</feature>
<dbReference type="AlphaFoldDB" id="A0A9W4HY83"/>
<protein>
    <recommendedName>
        <fullName evidence="2">Acyltransferase 3 domain-containing protein</fullName>
    </recommendedName>
</protein>
<evidence type="ECO:0000259" key="2">
    <source>
        <dbReference type="Pfam" id="PF01757"/>
    </source>
</evidence>
<dbReference type="Pfam" id="PF01757">
    <property type="entry name" value="Acyl_transf_3"/>
    <property type="match status" value="1"/>
</dbReference>
<reference evidence="3" key="1">
    <citation type="submission" date="2021-07" db="EMBL/GenBank/DDBJ databases">
        <authorList>
            <person name="Branca A.L. A."/>
        </authorList>
    </citation>
    <scope>NUCLEOTIDE SEQUENCE</scope>
</reference>
<evidence type="ECO:0000313" key="3">
    <source>
        <dbReference type="EMBL" id="CAG8159415.1"/>
    </source>
</evidence>
<feature type="domain" description="Acyltransferase 3" evidence="2">
    <location>
        <begin position="35"/>
        <end position="425"/>
    </location>
</feature>
<gene>
    <name evidence="3" type="ORF">POLS_LOCUS6311</name>
</gene>
<evidence type="ECO:0000256" key="1">
    <source>
        <dbReference type="SAM" id="Phobius"/>
    </source>
</evidence>
<dbReference type="PANTHER" id="PTHR23028:SF134">
    <property type="entry name" value="PUTATIVE (AFU_ORTHOLOGUE AFUA_4G08520)-RELATED"/>
    <property type="match status" value="1"/>
</dbReference>
<organism evidence="3 4">
    <name type="scientific">Penicillium olsonii</name>
    <dbReference type="NCBI Taxonomy" id="99116"/>
    <lineage>
        <taxon>Eukaryota</taxon>
        <taxon>Fungi</taxon>
        <taxon>Dikarya</taxon>
        <taxon>Ascomycota</taxon>
        <taxon>Pezizomycotina</taxon>
        <taxon>Eurotiomycetes</taxon>
        <taxon>Eurotiomycetidae</taxon>
        <taxon>Eurotiales</taxon>
        <taxon>Aspergillaceae</taxon>
        <taxon>Penicillium</taxon>
    </lineage>
</organism>
<dbReference type="GO" id="GO:0016747">
    <property type="term" value="F:acyltransferase activity, transferring groups other than amino-acyl groups"/>
    <property type="evidence" value="ECO:0007669"/>
    <property type="project" value="InterPro"/>
</dbReference>
<accession>A0A9W4HY83</accession>
<proteinExistence type="predicted"/>
<keyword evidence="1" id="KW-0812">Transmembrane</keyword>
<dbReference type="PANTHER" id="PTHR23028">
    <property type="entry name" value="ACETYLTRANSFERASE"/>
    <property type="match status" value="1"/>
</dbReference>
<dbReference type="EMBL" id="CAJVOS010000035">
    <property type="protein sequence ID" value="CAG8159415.1"/>
    <property type="molecule type" value="Genomic_DNA"/>
</dbReference>
<feature type="transmembrane region" description="Helical" evidence="1">
    <location>
        <begin position="90"/>
        <end position="110"/>
    </location>
</feature>
<keyword evidence="1" id="KW-1133">Transmembrane helix</keyword>
<dbReference type="InterPro" id="IPR002656">
    <property type="entry name" value="Acyl_transf_3_dom"/>
</dbReference>
<keyword evidence="4" id="KW-1185">Reference proteome</keyword>
<dbReference type="Proteomes" id="UP001153618">
    <property type="component" value="Unassembled WGS sequence"/>
</dbReference>
<name>A0A9W4HY83_PENOL</name>
<feature type="transmembrane region" description="Helical" evidence="1">
    <location>
        <begin position="130"/>
        <end position="154"/>
    </location>
</feature>
<evidence type="ECO:0000313" key="4">
    <source>
        <dbReference type="Proteomes" id="UP001153618"/>
    </source>
</evidence>
<feature type="transmembrane region" description="Helical" evidence="1">
    <location>
        <begin position="402"/>
        <end position="428"/>
    </location>
</feature>
<comment type="caution">
    <text evidence="3">The sequence shown here is derived from an EMBL/GenBank/DDBJ whole genome shotgun (WGS) entry which is preliminary data.</text>
</comment>
<dbReference type="InterPro" id="IPR050879">
    <property type="entry name" value="Acyltransferase_3"/>
</dbReference>